<feature type="transmembrane region" description="Helical" evidence="1">
    <location>
        <begin position="6"/>
        <end position="24"/>
    </location>
</feature>
<keyword evidence="1" id="KW-0812">Transmembrane</keyword>
<dbReference type="InterPro" id="IPR003737">
    <property type="entry name" value="GlcNAc_PI_deacetylase-related"/>
</dbReference>
<proteinExistence type="predicted"/>
<evidence type="ECO:0000259" key="2">
    <source>
        <dbReference type="Pfam" id="PF24135"/>
    </source>
</evidence>
<organism evidence="3">
    <name type="scientific">bioreactor metagenome</name>
    <dbReference type="NCBI Taxonomy" id="1076179"/>
    <lineage>
        <taxon>unclassified sequences</taxon>
        <taxon>metagenomes</taxon>
        <taxon>ecological metagenomes</taxon>
    </lineage>
</organism>
<keyword evidence="1" id="KW-0472">Membrane</keyword>
<dbReference type="EMBL" id="VSSQ01000044">
    <property type="protein sequence ID" value="MPL68900.1"/>
    <property type="molecule type" value="Genomic_DNA"/>
</dbReference>
<dbReference type="InterPro" id="IPR055826">
    <property type="entry name" value="DUF7402"/>
</dbReference>
<dbReference type="Pfam" id="PF24135">
    <property type="entry name" value="DUF7402"/>
    <property type="match status" value="1"/>
</dbReference>
<gene>
    <name evidence="3" type="ORF">SDC9_14633</name>
</gene>
<dbReference type="SUPFAM" id="SSF102588">
    <property type="entry name" value="LmbE-like"/>
    <property type="match status" value="1"/>
</dbReference>
<dbReference type="SUPFAM" id="SSF49785">
    <property type="entry name" value="Galactose-binding domain-like"/>
    <property type="match status" value="1"/>
</dbReference>
<dbReference type="Gene3D" id="2.60.120.260">
    <property type="entry name" value="Galactose-binding domain-like"/>
    <property type="match status" value="1"/>
</dbReference>
<dbReference type="AlphaFoldDB" id="A0A644TPM2"/>
<dbReference type="Gene3D" id="3.40.50.10320">
    <property type="entry name" value="LmbE-like"/>
    <property type="match status" value="1"/>
</dbReference>
<protein>
    <recommendedName>
        <fullName evidence="2">DUF7402 domain-containing protein</fullName>
    </recommendedName>
</protein>
<evidence type="ECO:0000256" key="1">
    <source>
        <dbReference type="SAM" id="Phobius"/>
    </source>
</evidence>
<reference evidence="3" key="1">
    <citation type="submission" date="2019-08" db="EMBL/GenBank/DDBJ databases">
        <authorList>
            <person name="Kucharzyk K."/>
            <person name="Murdoch R.W."/>
            <person name="Higgins S."/>
            <person name="Loffler F."/>
        </authorList>
    </citation>
    <scope>NUCLEOTIDE SEQUENCE</scope>
</reference>
<comment type="caution">
    <text evidence="3">The sequence shown here is derived from an EMBL/GenBank/DDBJ whole genome shotgun (WGS) entry which is preliminary data.</text>
</comment>
<feature type="domain" description="DUF7402" evidence="2">
    <location>
        <begin position="332"/>
        <end position="464"/>
    </location>
</feature>
<dbReference type="Pfam" id="PF02585">
    <property type="entry name" value="PIG-L"/>
    <property type="match status" value="1"/>
</dbReference>
<dbReference type="PANTHER" id="PTHR12993:SF11">
    <property type="entry name" value="N-ACETYLGLUCOSAMINYL-PHOSPHATIDYLINOSITOL DE-N-ACETYLASE"/>
    <property type="match status" value="1"/>
</dbReference>
<keyword evidence="1" id="KW-1133">Transmembrane helix</keyword>
<name>A0A644TPM2_9ZZZZ</name>
<dbReference type="GO" id="GO:0016811">
    <property type="term" value="F:hydrolase activity, acting on carbon-nitrogen (but not peptide) bonds, in linear amides"/>
    <property type="evidence" value="ECO:0007669"/>
    <property type="project" value="TreeGrafter"/>
</dbReference>
<sequence length="465" mass="53531">MFIDVSLWFALVVFFMLLLYFKYFRRERENVDTSFLSHDFANPDNVLAKGKKVMLLAPHEDDEALMCTGIIAHALANGADLRVVVVTNGDNKGRKAGFIRLRETIEAMEYLGLNSENIVFLGYGDTSKKSDSFLNRLYNASDDKITIISKVGSETYSIPEIPEFHYQKYGVHGAYDRATFRQDLKMVIEEFNPDSIFVSSLYDTHPDHSMLYRFTVEAIVDIKRNNTKFSPDMYEYIIHSHDGDDFWPERNQKGEPLVPFSKPVTLEKETLLDWERREIFTLPLKMQTRPLSKNKKYITIGKYRSQRPKGNNKYLYSYVKLDEFFWKKDFSNIAFLANVSVSSENTLTNQLGIKAVDGFIDGYPRFPDHEWVARGETAGAWIQLSWSQTYTINKIVLYGRPNLHDIITSATLSFSDGSSIHIDDLPDNGKGYEINFMAKTVEWIRFTVNAVVGESTGLSEFEVYE</sequence>
<dbReference type="InterPro" id="IPR024078">
    <property type="entry name" value="LmbE-like_dom_sf"/>
</dbReference>
<dbReference type="InterPro" id="IPR008979">
    <property type="entry name" value="Galactose-bd-like_sf"/>
</dbReference>
<dbReference type="PANTHER" id="PTHR12993">
    <property type="entry name" value="N-ACETYLGLUCOSAMINYL-PHOSPHATIDYLINOSITOL DE-N-ACETYLASE-RELATED"/>
    <property type="match status" value="1"/>
</dbReference>
<evidence type="ECO:0000313" key="3">
    <source>
        <dbReference type="EMBL" id="MPL68900.1"/>
    </source>
</evidence>
<accession>A0A644TPM2</accession>